<evidence type="ECO:0000313" key="2">
    <source>
        <dbReference type="EMBL" id="GHA70925.1"/>
    </source>
</evidence>
<reference evidence="2" key="2">
    <citation type="submission" date="2020-09" db="EMBL/GenBank/DDBJ databases">
        <authorList>
            <person name="Sun Q."/>
            <person name="Ohkuma M."/>
        </authorList>
    </citation>
    <scope>NUCLEOTIDE SEQUENCE</scope>
    <source>
        <strain evidence="2">JCM 4518</strain>
    </source>
</reference>
<evidence type="ECO:0000313" key="3">
    <source>
        <dbReference type="Proteomes" id="UP000644020"/>
    </source>
</evidence>
<evidence type="ECO:0000256" key="1">
    <source>
        <dbReference type="SAM" id="MobiDB-lite"/>
    </source>
</evidence>
<dbReference type="Proteomes" id="UP000644020">
    <property type="component" value="Unassembled WGS sequence"/>
</dbReference>
<feature type="region of interest" description="Disordered" evidence="1">
    <location>
        <begin position="1"/>
        <end position="25"/>
    </location>
</feature>
<comment type="caution">
    <text evidence="2">The sequence shown here is derived from an EMBL/GenBank/DDBJ whole genome shotgun (WGS) entry which is preliminary data.</text>
</comment>
<protein>
    <submittedName>
        <fullName evidence="2">Uncharacterized protein</fullName>
    </submittedName>
</protein>
<name>A0A918SVH8_9ACTN</name>
<accession>A0A918SVH8</accession>
<dbReference type="AlphaFoldDB" id="A0A918SVH8"/>
<sequence>MGVGGRHVRVGEDGVGGEPGPQGLVERPEIIHAPSLAAGAIGVNPPRPVAGAVFVPAGPGPQ</sequence>
<organism evidence="2 3">
    <name type="scientific">Streptomyces termitum</name>
    <dbReference type="NCBI Taxonomy" id="67368"/>
    <lineage>
        <taxon>Bacteria</taxon>
        <taxon>Bacillati</taxon>
        <taxon>Actinomycetota</taxon>
        <taxon>Actinomycetes</taxon>
        <taxon>Kitasatosporales</taxon>
        <taxon>Streptomycetaceae</taxon>
        <taxon>Streptomyces</taxon>
    </lineage>
</organism>
<proteinExistence type="predicted"/>
<dbReference type="EMBL" id="BMUL01000002">
    <property type="protein sequence ID" value="GHA70925.1"/>
    <property type="molecule type" value="Genomic_DNA"/>
</dbReference>
<reference evidence="2" key="1">
    <citation type="journal article" date="2014" name="Int. J. Syst. Evol. Microbiol.">
        <title>Complete genome sequence of Corynebacterium casei LMG S-19264T (=DSM 44701T), isolated from a smear-ripened cheese.</title>
        <authorList>
            <consortium name="US DOE Joint Genome Institute (JGI-PGF)"/>
            <person name="Walter F."/>
            <person name="Albersmeier A."/>
            <person name="Kalinowski J."/>
            <person name="Ruckert C."/>
        </authorList>
    </citation>
    <scope>NUCLEOTIDE SEQUENCE</scope>
    <source>
        <strain evidence="2">JCM 4518</strain>
    </source>
</reference>
<gene>
    <name evidence="2" type="ORF">GCM10010305_11750</name>
</gene>
<keyword evidence="3" id="KW-1185">Reference proteome</keyword>